<evidence type="ECO:0000313" key="1">
    <source>
        <dbReference type="EMBL" id="MFC4068830.1"/>
    </source>
</evidence>
<dbReference type="InterPro" id="IPR004401">
    <property type="entry name" value="YbaB/EbfC"/>
</dbReference>
<organism evidence="1 2">
    <name type="scientific">Actinoplanes subglobosus</name>
    <dbReference type="NCBI Taxonomy" id="1547892"/>
    <lineage>
        <taxon>Bacteria</taxon>
        <taxon>Bacillati</taxon>
        <taxon>Actinomycetota</taxon>
        <taxon>Actinomycetes</taxon>
        <taxon>Micromonosporales</taxon>
        <taxon>Micromonosporaceae</taxon>
        <taxon>Actinoplanes</taxon>
    </lineage>
</organism>
<dbReference type="SUPFAM" id="SSF82607">
    <property type="entry name" value="YbaB-like"/>
    <property type="match status" value="1"/>
</dbReference>
<dbReference type="Pfam" id="PF02575">
    <property type="entry name" value="YbaB_DNA_bd"/>
    <property type="match status" value="1"/>
</dbReference>
<sequence>MTGEQGPVFNEVQLEQQLQQARASLVQVRDAVRPEAPADVTAEAAEGLVQVTLGGAGLVTELSIDPRALRLGSEELADQVRAAVNDVLEQRAASTATAEPMPDLDAMTAVVERLQDESLRQMREITQGVTDTMRRLHRGGR</sequence>
<proteinExistence type="predicted"/>
<protein>
    <submittedName>
        <fullName evidence="1">YbaB/EbfC family nucleoid-associated protein</fullName>
    </submittedName>
</protein>
<accession>A0ABV8J1C8</accession>
<gene>
    <name evidence="1" type="ORF">ACFO0C_28195</name>
</gene>
<evidence type="ECO:0000313" key="2">
    <source>
        <dbReference type="Proteomes" id="UP001595867"/>
    </source>
</evidence>
<keyword evidence="2" id="KW-1185">Reference proteome</keyword>
<dbReference type="Gene3D" id="3.30.1310.10">
    <property type="entry name" value="Nucleoid-associated protein YbaB-like domain"/>
    <property type="match status" value="1"/>
</dbReference>
<reference evidence="2" key="1">
    <citation type="journal article" date="2019" name="Int. J. Syst. Evol. Microbiol.">
        <title>The Global Catalogue of Microorganisms (GCM) 10K type strain sequencing project: providing services to taxonomists for standard genome sequencing and annotation.</title>
        <authorList>
            <consortium name="The Broad Institute Genomics Platform"/>
            <consortium name="The Broad Institute Genome Sequencing Center for Infectious Disease"/>
            <person name="Wu L."/>
            <person name="Ma J."/>
        </authorList>
    </citation>
    <scope>NUCLEOTIDE SEQUENCE [LARGE SCALE GENOMIC DNA]</scope>
    <source>
        <strain evidence="2">TBRC 5832</strain>
    </source>
</reference>
<name>A0ABV8J1C8_9ACTN</name>
<dbReference type="Proteomes" id="UP001595867">
    <property type="component" value="Unassembled WGS sequence"/>
</dbReference>
<dbReference type="RefSeq" id="WP_378069715.1">
    <property type="nucleotide sequence ID" value="NZ_JBHSBL010000019.1"/>
</dbReference>
<comment type="caution">
    <text evidence="1">The sequence shown here is derived from an EMBL/GenBank/DDBJ whole genome shotgun (WGS) entry which is preliminary data.</text>
</comment>
<dbReference type="InterPro" id="IPR036894">
    <property type="entry name" value="YbaB-like_sf"/>
</dbReference>
<dbReference type="EMBL" id="JBHSBL010000019">
    <property type="protein sequence ID" value="MFC4068830.1"/>
    <property type="molecule type" value="Genomic_DNA"/>
</dbReference>